<protein>
    <recommendedName>
        <fullName evidence="2">Ubiquitin-fold modifier-conjugating enzyme 1</fullName>
    </recommendedName>
    <alternativeName>
        <fullName evidence="4">Ufm1-conjugating enzyme 1</fullName>
    </alternativeName>
</protein>
<comment type="similarity">
    <text evidence="1">Belongs to the ubiquitin-conjugating enzyme family. UFC1 subfamily.</text>
</comment>
<feature type="transmembrane region" description="Helical" evidence="6">
    <location>
        <begin position="335"/>
        <end position="357"/>
    </location>
</feature>
<evidence type="ECO:0000256" key="3">
    <source>
        <dbReference type="ARBA" id="ARBA00022786"/>
    </source>
</evidence>
<evidence type="ECO:0000256" key="6">
    <source>
        <dbReference type="SAM" id="Phobius"/>
    </source>
</evidence>
<keyword evidence="5" id="KW-0175">Coiled coil</keyword>
<comment type="caution">
    <text evidence="9">The sequence shown here is derived from an EMBL/GenBank/DDBJ whole genome shotgun (WGS) entry which is preliminary data.</text>
</comment>
<dbReference type="SUPFAM" id="SSF54495">
    <property type="entry name" value="UBC-like"/>
    <property type="match status" value="1"/>
</dbReference>
<organism evidence="9 10">
    <name type="scientific">Aphis glycines</name>
    <name type="common">Soybean aphid</name>
    <dbReference type="NCBI Taxonomy" id="307491"/>
    <lineage>
        <taxon>Eukaryota</taxon>
        <taxon>Metazoa</taxon>
        <taxon>Ecdysozoa</taxon>
        <taxon>Arthropoda</taxon>
        <taxon>Hexapoda</taxon>
        <taxon>Insecta</taxon>
        <taxon>Pterygota</taxon>
        <taxon>Neoptera</taxon>
        <taxon>Paraneoptera</taxon>
        <taxon>Hemiptera</taxon>
        <taxon>Sternorrhyncha</taxon>
        <taxon>Aphidomorpha</taxon>
        <taxon>Aphidoidea</taxon>
        <taxon>Aphididae</taxon>
        <taxon>Aphidini</taxon>
        <taxon>Aphis</taxon>
        <taxon>Aphis</taxon>
    </lineage>
</organism>
<keyword evidence="3" id="KW-0833">Ubl conjugation pathway</keyword>
<name>A0A6G0TX62_APHGL</name>
<evidence type="ECO:0000313" key="9">
    <source>
        <dbReference type="EMBL" id="KAE9540738.1"/>
    </source>
</evidence>
<proteinExistence type="inferred from homology"/>
<dbReference type="CDD" id="cd11686">
    <property type="entry name" value="UBCc_UFC1"/>
    <property type="match status" value="1"/>
</dbReference>
<keyword evidence="6" id="KW-0812">Transmembrane</keyword>
<keyword evidence="6" id="KW-1133">Transmembrane helix</keyword>
<dbReference type="InterPro" id="IPR014806">
    <property type="entry name" value="Ufc1"/>
</dbReference>
<dbReference type="AlphaFoldDB" id="A0A6G0TX62"/>
<feature type="coiled-coil region" evidence="5">
    <location>
        <begin position="396"/>
        <end position="444"/>
    </location>
</feature>
<reference evidence="9 10" key="1">
    <citation type="submission" date="2019-08" db="EMBL/GenBank/DDBJ databases">
        <title>The genome of the soybean aphid Biotype 1, its phylome, world population structure and adaptation to the North American continent.</title>
        <authorList>
            <person name="Giordano R."/>
            <person name="Donthu R.K."/>
            <person name="Hernandez A.G."/>
            <person name="Wright C.L."/>
            <person name="Zimin A.V."/>
        </authorList>
    </citation>
    <scope>NUCLEOTIDE SEQUENCE [LARGE SCALE GENOMIC DNA]</scope>
    <source>
        <tissue evidence="9">Whole aphids</tissue>
    </source>
</reference>
<dbReference type="GO" id="GO:0005737">
    <property type="term" value="C:cytoplasm"/>
    <property type="evidence" value="ECO:0007669"/>
    <property type="project" value="TreeGrafter"/>
</dbReference>
<evidence type="ECO:0000256" key="4">
    <source>
        <dbReference type="ARBA" id="ARBA00032490"/>
    </source>
</evidence>
<evidence type="ECO:0000259" key="8">
    <source>
        <dbReference type="Pfam" id="PF18035"/>
    </source>
</evidence>
<dbReference type="InterPro" id="IPR041672">
    <property type="entry name" value="Bap31/Bap29_C"/>
</dbReference>
<gene>
    <name evidence="9" type="ORF">AGLY_003983</name>
</gene>
<evidence type="ECO:0000256" key="2">
    <source>
        <dbReference type="ARBA" id="ARBA00013306"/>
    </source>
</evidence>
<feature type="domain" description="BAP29/BAP31 transmembrane" evidence="7">
    <location>
        <begin position="234"/>
        <end position="367"/>
    </location>
</feature>
<evidence type="ECO:0000313" key="10">
    <source>
        <dbReference type="Proteomes" id="UP000475862"/>
    </source>
</evidence>
<dbReference type="PANTHER" id="PTHR12921:SF0">
    <property type="entry name" value="UBIQUITIN-FOLD MODIFIER-CONJUGATING ENZYME 1"/>
    <property type="match status" value="1"/>
</dbReference>
<dbReference type="EMBL" id="VYZN01000013">
    <property type="protein sequence ID" value="KAE9540738.1"/>
    <property type="molecule type" value="Genomic_DNA"/>
</dbReference>
<keyword evidence="6" id="KW-0472">Membrane</keyword>
<feature type="transmembrane region" description="Helical" evidence="6">
    <location>
        <begin position="238"/>
        <end position="261"/>
    </location>
</feature>
<feature type="domain" description="Bap31/Bap29 cytoplasmic coiled-coil" evidence="8">
    <location>
        <begin position="397"/>
        <end position="446"/>
    </location>
</feature>
<dbReference type="PANTHER" id="PTHR12921">
    <property type="entry name" value="UBIQUITIN-FOLD MODIFIER-CONJUGATING ENZYME 1"/>
    <property type="match status" value="1"/>
</dbReference>
<keyword evidence="10" id="KW-1185">Reference proteome</keyword>
<dbReference type="OrthoDB" id="10256182at2759"/>
<evidence type="ECO:0000256" key="5">
    <source>
        <dbReference type="SAM" id="Coils"/>
    </source>
</evidence>
<dbReference type="Pfam" id="PF18035">
    <property type="entry name" value="Bap31_Bap29_C"/>
    <property type="match status" value="1"/>
</dbReference>
<dbReference type="GO" id="GO:1990592">
    <property type="term" value="P:protein K69-linked ufmylation"/>
    <property type="evidence" value="ECO:0007669"/>
    <property type="project" value="TreeGrafter"/>
</dbReference>
<sequence length="446" mass="51259">MENTKKALSSIPLLKTKAGPRDVDLWPQRLKEEYQSLIQYVQNNKAADNDWFRLESNKEGTKWFGKCWVFQNQLKYEFDIEFDIPVTFPSTAPEIALPELDGKTAKMYRGGKICLSDHFKPLWARNVPKFGISHALALGLGPWLAVEIPDLISKGCLNFEFIRNMSKLRKFAIIRVVSYTEISNNIVLRSLYRFLSVSQCRNTDVVGKSHSTTPIAPNRIPILSHLLQSRILTMSLQWTIIATFLYFEVGVLMLFLVPYMSAQRWNRLFRSRFYQALSAQAQWYFTFLLFVLVLFLLDSIREMRKYSNPELSDAHQHLDHEMQANMRLFRAQRNFYISGIALFLSFVIKRFIALVTLQASLVAQSEASLKQAQSASAAAKSLLSRDEKGDGESEVLTELKKELESVKADRDAIKSQAESVSKEYDRLMAEHEKLQKTVGKESKKDD</sequence>
<dbReference type="InterPro" id="IPR040463">
    <property type="entry name" value="BAP29/BAP31_N"/>
</dbReference>
<evidence type="ECO:0000256" key="1">
    <source>
        <dbReference type="ARBA" id="ARBA00008451"/>
    </source>
</evidence>
<dbReference type="Gene3D" id="1.20.5.110">
    <property type="match status" value="1"/>
</dbReference>
<evidence type="ECO:0000259" key="7">
    <source>
        <dbReference type="Pfam" id="PF05529"/>
    </source>
</evidence>
<dbReference type="Pfam" id="PF05529">
    <property type="entry name" value="Bap31"/>
    <property type="match status" value="1"/>
</dbReference>
<dbReference type="InterPro" id="IPR016135">
    <property type="entry name" value="UBQ-conjugating_enzyme/RWD"/>
</dbReference>
<dbReference type="Proteomes" id="UP000475862">
    <property type="component" value="Unassembled WGS sequence"/>
</dbReference>
<feature type="transmembrane region" description="Helical" evidence="6">
    <location>
        <begin position="281"/>
        <end position="297"/>
    </location>
</feature>
<dbReference type="Pfam" id="PF08694">
    <property type="entry name" value="UFC1"/>
    <property type="match status" value="1"/>
</dbReference>
<dbReference type="Gene3D" id="3.10.110.10">
    <property type="entry name" value="Ubiquitin Conjugating Enzyme"/>
    <property type="match status" value="1"/>
</dbReference>
<dbReference type="GO" id="GO:0061657">
    <property type="term" value="F:UFM1 conjugating enzyme activity"/>
    <property type="evidence" value="ECO:0007669"/>
    <property type="project" value="InterPro"/>
</dbReference>
<accession>A0A6G0TX62</accession>